<gene>
    <name evidence="2" type="ORF">M4438_35860</name>
</gene>
<comment type="caution">
    <text evidence="2">The sequence shown here is derived from an EMBL/GenBank/DDBJ whole genome shotgun (WGS) entry which is preliminary data.</text>
</comment>
<dbReference type="Proteomes" id="UP001202052">
    <property type="component" value="Unassembled WGS sequence"/>
</dbReference>
<feature type="compositionally biased region" description="Acidic residues" evidence="1">
    <location>
        <begin position="29"/>
        <end position="42"/>
    </location>
</feature>
<feature type="compositionally biased region" description="Basic and acidic residues" evidence="1">
    <location>
        <begin position="43"/>
        <end position="56"/>
    </location>
</feature>
<dbReference type="EMBL" id="JAMCCK010000081">
    <property type="protein sequence ID" value="MCL3998811.1"/>
    <property type="molecule type" value="Genomic_DNA"/>
</dbReference>
<reference evidence="2 3" key="1">
    <citation type="submission" date="2022-05" db="EMBL/GenBank/DDBJ databases">
        <title>Genome Resource of Streptomyces lavenduligriseus GA1-1, a Strain with Broad-Spectrum Antifungal Activity against Phytopathogenic Fungi.</title>
        <authorList>
            <person name="Qi D."/>
        </authorList>
    </citation>
    <scope>NUCLEOTIDE SEQUENCE [LARGE SCALE GENOMIC DNA]</scope>
    <source>
        <strain evidence="2 3">GA1-1</strain>
    </source>
</reference>
<evidence type="ECO:0000256" key="1">
    <source>
        <dbReference type="SAM" id="MobiDB-lite"/>
    </source>
</evidence>
<evidence type="ECO:0000313" key="2">
    <source>
        <dbReference type="EMBL" id="MCL3998811.1"/>
    </source>
</evidence>
<feature type="compositionally biased region" description="Basic and acidic residues" evidence="1">
    <location>
        <begin position="1"/>
        <end position="13"/>
    </location>
</feature>
<name>A0ABT0P5G8_9ACTN</name>
<protein>
    <submittedName>
        <fullName evidence="2">Uncharacterized protein</fullName>
    </submittedName>
</protein>
<proteinExistence type="predicted"/>
<organism evidence="2 3">
    <name type="scientific">Streptomyces lavenduligriseus</name>
    <dbReference type="NCBI Taxonomy" id="67315"/>
    <lineage>
        <taxon>Bacteria</taxon>
        <taxon>Bacillati</taxon>
        <taxon>Actinomycetota</taxon>
        <taxon>Actinomycetes</taxon>
        <taxon>Kitasatosporales</taxon>
        <taxon>Streptomycetaceae</taxon>
        <taxon>Streptomyces</taxon>
    </lineage>
</organism>
<sequence length="56" mass="6198">MSSSGEEKREHASPLEQETDERDVHPEEEGTPEPDTSDEATDETLKERAESEEGPG</sequence>
<keyword evidence="3" id="KW-1185">Reference proteome</keyword>
<feature type="region of interest" description="Disordered" evidence="1">
    <location>
        <begin position="1"/>
        <end position="56"/>
    </location>
</feature>
<accession>A0ABT0P5G8</accession>
<dbReference type="RefSeq" id="WP_249493378.1">
    <property type="nucleotide sequence ID" value="NZ_JAMCCK010000081.1"/>
</dbReference>
<evidence type="ECO:0000313" key="3">
    <source>
        <dbReference type="Proteomes" id="UP001202052"/>
    </source>
</evidence>